<protein>
    <submittedName>
        <fullName evidence="1">Heterogeneous nuclear ribonucleoprotein q isoform x3</fullName>
    </submittedName>
</protein>
<name>A0A161MBU5_TRIIF</name>
<dbReference type="GO" id="GO:1990904">
    <property type="term" value="C:ribonucleoprotein complex"/>
    <property type="evidence" value="ECO:0007669"/>
    <property type="project" value="UniProtKB-KW"/>
</dbReference>
<feature type="non-terminal residue" evidence="1">
    <location>
        <position position="1"/>
    </location>
</feature>
<reference evidence="1" key="1">
    <citation type="submission" date="2016-04" db="EMBL/GenBank/DDBJ databases">
        <authorList>
            <person name="Calderon-Fernandez G.M.Sr."/>
        </authorList>
    </citation>
    <scope>NUCLEOTIDE SEQUENCE</scope>
    <source>
        <strain evidence="1">Int1</strain>
        <tissue evidence="1">Integument</tissue>
    </source>
</reference>
<reference evidence="1" key="2">
    <citation type="journal article" date="2017" name="J. Med. Entomol.">
        <title>Transcriptome Analysis of the Triatoma infestans (Hemiptera: Reduviidae) Integument.</title>
        <authorList>
            <person name="Calderon-Fernandez G.M."/>
            <person name="Moriconi D.E."/>
            <person name="Dulbecco A.B."/>
            <person name="Juarez M.P."/>
        </authorList>
    </citation>
    <scope>NUCLEOTIDE SEQUENCE</scope>
    <source>
        <strain evidence="1">Int1</strain>
        <tissue evidence="1">Integument</tissue>
    </source>
</reference>
<proteinExistence type="predicted"/>
<accession>A0A161MBU5</accession>
<keyword evidence="1" id="KW-0687">Ribonucleoprotein</keyword>
<organism evidence="1">
    <name type="scientific">Triatoma infestans</name>
    <name type="common">Assassin bug</name>
    <dbReference type="NCBI Taxonomy" id="30076"/>
    <lineage>
        <taxon>Eukaryota</taxon>
        <taxon>Metazoa</taxon>
        <taxon>Ecdysozoa</taxon>
        <taxon>Arthropoda</taxon>
        <taxon>Hexapoda</taxon>
        <taxon>Insecta</taxon>
        <taxon>Pterygota</taxon>
        <taxon>Neoptera</taxon>
        <taxon>Paraneoptera</taxon>
        <taxon>Hemiptera</taxon>
        <taxon>Heteroptera</taxon>
        <taxon>Panheteroptera</taxon>
        <taxon>Cimicomorpha</taxon>
        <taxon>Reduviidae</taxon>
        <taxon>Triatominae</taxon>
        <taxon>Triatoma</taxon>
    </lineage>
</organism>
<sequence length="47" mass="5525">ELEESKYGDVISSLTGPIHKKSQIQKLWLRSRCCMLETLHKIVQKRN</sequence>
<evidence type="ECO:0000313" key="1">
    <source>
        <dbReference type="EMBL" id="JAS01431.1"/>
    </source>
</evidence>
<dbReference type="AlphaFoldDB" id="A0A161MBU5"/>
<dbReference type="EMBL" id="GEMB01001733">
    <property type="protein sequence ID" value="JAS01431.1"/>
    <property type="molecule type" value="Transcribed_RNA"/>
</dbReference>